<protein>
    <submittedName>
        <fullName evidence="3">Putative F420-dependent oxidoreductase</fullName>
    </submittedName>
</protein>
<dbReference type="InterPro" id="IPR050564">
    <property type="entry name" value="F420-G6PD/mer"/>
</dbReference>
<dbReference type="PANTHER" id="PTHR43244:SF1">
    <property type="entry name" value="5,10-METHYLENETETRAHYDROMETHANOPTERIN REDUCTASE"/>
    <property type="match status" value="1"/>
</dbReference>
<reference evidence="3 4" key="1">
    <citation type="submission" date="2020-08" db="EMBL/GenBank/DDBJ databases">
        <title>Sequencing the genomes of 1000 actinobacteria strains.</title>
        <authorList>
            <person name="Klenk H.-P."/>
        </authorList>
    </citation>
    <scope>NUCLEOTIDE SEQUENCE [LARGE SCALE GENOMIC DNA]</scope>
    <source>
        <strain evidence="3 4">DSM 44230</strain>
    </source>
</reference>
<accession>A0A7W7CG05</accession>
<dbReference type="RefSeq" id="WP_312988607.1">
    <property type="nucleotide sequence ID" value="NZ_BAAAUI010000005.1"/>
</dbReference>
<proteinExistence type="predicted"/>
<gene>
    <name evidence="3" type="ORF">HNR67_006664</name>
</gene>
<keyword evidence="1" id="KW-0560">Oxidoreductase</keyword>
<organism evidence="3 4">
    <name type="scientific">Crossiella cryophila</name>
    <dbReference type="NCBI Taxonomy" id="43355"/>
    <lineage>
        <taxon>Bacteria</taxon>
        <taxon>Bacillati</taxon>
        <taxon>Actinomycetota</taxon>
        <taxon>Actinomycetes</taxon>
        <taxon>Pseudonocardiales</taxon>
        <taxon>Pseudonocardiaceae</taxon>
        <taxon>Crossiella</taxon>
    </lineage>
</organism>
<dbReference type="GO" id="GO:0016705">
    <property type="term" value="F:oxidoreductase activity, acting on paired donors, with incorporation or reduction of molecular oxygen"/>
    <property type="evidence" value="ECO:0007669"/>
    <property type="project" value="InterPro"/>
</dbReference>
<dbReference type="PANTHER" id="PTHR43244">
    <property type="match status" value="1"/>
</dbReference>
<name>A0A7W7CG05_9PSEU</name>
<dbReference type="AlphaFoldDB" id="A0A7W7CG05"/>
<dbReference type="InterPro" id="IPR036661">
    <property type="entry name" value="Luciferase-like_sf"/>
</dbReference>
<evidence type="ECO:0000256" key="1">
    <source>
        <dbReference type="ARBA" id="ARBA00023002"/>
    </source>
</evidence>
<dbReference type="SUPFAM" id="SSF51679">
    <property type="entry name" value="Bacterial luciferase-like"/>
    <property type="match status" value="1"/>
</dbReference>
<sequence length="279" mass="29982">MTARLGTHGVWLAPQHTPSLTRYVQEAEDLGYGAAWIGHGLAALGELEEHEALLAATSTITVASAIVNMWTNEPEAVARGFHRIADRHGDRFLLGVGVGHPEAVAAYQKPYAKVVEYLDRLDEAGVPRKSIVLAALGPKTLKLAGERTLGAAPYLMPTAHTAQARELVGDGLLVPEQTLVVEADPVLARAAAREFLDLYLGLRNYMGTLVKHGLTEQEVARPGSDRMIDLVVPFGTPEQLAQRLAEQVKAGADHVGIQVVTRDAGDPMPGYRALAKALW</sequence>
<dbReference type="EMBL" id="JACHMH010000001">
    <property type="protein sequence ID" value="MBB4680546.1"/>
    <property type="molecule type" value="Genomic_DNA"/>
</dbReference>
<evidence type="ECO:0000313" key="3">
    <source>
        <dbReference type="EMBL" id="MBB4680546.1"/>
    </source>
</evidence>
<dbReference type="Pfam" id="PF00296">
    <property type="entry name" value="Bac_luciferase"/>
    <property type="match status" value="1"/>
</dbReference>
<dbReference type="NCBIfam" id="TIGR03620">
    <property type="entry name" value="F420_MSMEG_4141"/>
    <property type="match status" value="1"/>
</dbReference>
<evidence type="ECO:0000259" key="2">
    <source>
        <dbReference type="Pfam" id="PF00296"/>
    </source>
</evidence>
<dbReference type="Gene3D" id="3.20.20.30">
    <property type="entry name" value="Luciferase-like domain"/>
    <property type="match status" value="2"/>
</dbReference>
<dbReference type="InterPro" id="IPR011251">
    <property type="entry name" value="Luciferase-like_dom"/>
</dbReference>
<dbReference type="InterPro" id="IPR019922">
    <property type="entry name" value="Lucif-like_OxRdatse_MSMEG_4141"/>
</dbReference>
<feature type="domain" description="Luciferase-like" evidence="2">
    <location>
        <begin position="17"/>
        <end position="254"/>
    </location>
</feature>
<evidence type="ECO:0000313" key="4">
    <source>
        <dbReference type="Proteomes" id="UP000533598"/>
    </source>
</evidence>
<keyword evidence="4" id="KW-1185">Reference proteome</keyword>
<dbReference type="Proteomes" id="UP000533598">
    <property type="component" value="Unassembled WGS sequence"/>
</dbReference>
<comment type="caution">
    <text evidence="3">The sequence shown here is derived from an EMBL/GenBank/DDBJ whole genome shotgun (WGS) entry which is preliminary data.</text>
</comment>